<dbReference type="EMBL" id="CBTN010000060">
    <property type="protein sequence ID" value="CDH58725.1"/>
    <property type="molecule type" value="Genomic_DNA"/>
</dbReference>
<dbReference type="VEuPathDB" id="FungiDB:LCOR_09575.1"/>
<evidence type="ECO:0000313" key="1">
    <source>
        <dbReference type="EMBL" id="CDH58725.1"/>
    </source>
</evidence>
<comment type="caution">
    <text evidence="1">The sequence shown here is derived from an EMBL/GenBank/DDBJ whole genome shotgun (WGS) entry which is preliminary data.</text>
</comment>
<protein>
    <submittedName>
        <fullName evidence="1">Uncharacterized protein</fullName>
    </submittedName>
</protein>
<organism evidence="1 2">
    <name type="scientific">Lichtheimia corymbifera JMRC:FSU:9682</name>
    <dbReference type="NCBI Taxonomy" id="1263082"/>
    <lineage>
        <taxon>Eukaryota</taxon>
        <taxon>Fungi</taxon>
        <taxon>Fungi incertae sedis</taxon>
        <taxon>Mucoromycota</taxon>
        <taxon>Mucoromycotina</taxon>
        <taxon>Mucoromycetes</taxon>
        <taxon>Mucorales</taxon>
        <taxon>Lichtheimiaceae</taxon>
        <taxon>Lichtheimia</taxon>
    </lineage>
</organism>
<reference evidence="1" key="1">
    <citation type="submission" date="2013-08" db="EMBL/GenBank/DDBJ databases">
        <title>Gene expansion shapes genome architecture in the human pathogen Lichtheimia corymbifera: an evolutionary genomics analysis in the ancient terrestrial Mucorales (Mucoromycotina).</title>
        <authorList>
            <person name="Schwartze V.U."/>
            <person name="Winter S."/>
            <person name="Shelest E."/>
            <person name="Marcet-Houben M."/>
            <person name="Horn F."/>
            <person name="Wehner S."/>
            <person name="Hoffmann K."/>
            <person name="Riege K."/>
            <person name="Sammeth M."/>
            <person name="Nowrousian M."/>
            <person name="Valiante V."/>
            <person name="Linde J."/>
            <person name="Jacobsen I.D."/>
            <person name="Marz M."/>
            <person name="Brakhage A.A."/>
            <person name="Gabaldon T."/>
            <person name="Bocker S."/>
            <person name="Voigt K."/>
        </authorList>
    </citation>
    <scope>NUCLEOTIDE SEQUENCE [LARGE SCALE GENOMIC DNA]</scope>
    <source>
        <strain evidence="1">FSU 9682</strain>
    </source>
</reference>
<sequence>MHQIHSSCREEDPSYILCKPGILATPWNTIVAGFFSKSSSQSRGDGDVGLCRLLTWQSHHHPPPIVASLPLLLVEREE</sequence>
<proteinExistence type="predicted"/>
<dbReference type="Proteomes" id="UP000027586">
    <property type="component" value="Unassembled WGS sequence"/>
</dbReference>
<gene>
    <name evidence="1" type="ORF">LCOR_09575.1</name>
</gene>
<dbReference type="AlphaFoldDB" id="A0A068S9Q9"/>
<keyword evidence="2" id="KW-1185">Reference proteome</keyword>
<evidence type="ECO:0000313" key="2">
    <source>
        <dbReference type="Proteomes" id="UP000027586"/>
    </source>
</evidence>
<accession>A0A068S9Q9</accession>
<name>A0A068S9Q9_9FUNG</name>